<keyword evidence="2" id="KW-1185">Reference proteome</keyword>
<dbReference type="Proteomes" id="UP000199413">
    <property type="component" value="Unassembled WGS sequence"/>
</dbReference>
<proteinExistence type="predicted"/>
<protein>
    <submittedName>
        <fullName evidence="1">Phage Tail Protein X</fullName>
    </submittedName>
</protein>
<dbReference type="AlphaFoldDB" id="A0A1C6SZE3"/>
<dbReference type="Pfam" id="PF05489">
    <property type="entry name" value="Phage_tail_X"/>
    <property type="match status" value="1"/>
</dbReference>
<evidence type="ECO:0000313" key="1">
    <source>
        <dbReference type="EMBL" id="SCL34956.1"/>
    </source>
</evidence>
<dbReference type="EMBL" id="FMHV01000002">
    <property type="protein sequence ID" value="SCL34956.1"/>
    <property type="molecule type" value="Genomic_DNA"/>
</dbReference>
<organism evidence="1 2">
    <name type="scientific">Micromonospora rhizosphaerae</name>
    <dbReference type="NCBI Taxonomy" id="568872"/>
    <lineage>
        <taxon>Bacteria</taxon>
        <taxon>Bacillati</taxon>
        <taxon>Actinomycetota</taxon>
        <taxon>Actinomycetes</taxon>
        <taxon>Micromonosporales</taxon>
        <taxon>Micromonosporaceae</taxon>
        <taxon>Micromonospora</taxon>
    </lineage>
</organism>
<evidence type="ECO:0000313" key="2">
    <source>
        <dbReference type="Proteomes" id="UP000199413"/>
    </source>
</evidence>
<sequence>MRAVFDRQSRYRDVPDVTVPDARGRMVLAKDVRVTPPVTGTFRHVVTAGDRLDQLAWQYYGRPLQFWRICDANPEFLSPLALVDQETIGTVRVPVAVSGDPPWAVLLAKLTATAGVDGVLVDDDTRLARRPRTVDGREVTVTVAEPDRAVVITFHRASVGVAALIEVIRAAGFTAGAPADAGQVGQPIVVPVAAGG</sequence>
<name>A0A1C6SZE3_9ACTN</name>
<dbReference type="InterPro" id="IPR008861">
    <property type="entry name" value="GpX-like"/>
</dbReference>
<dbReference type="STRING" id="568872.GA0070624_5128"/>
<accession>A0A1C6SZE3</accession>
<reference evidence="2" key="1">
    <citation type="submission" date="2016-06" db="EMBL/GenBank/DDBJ databases">
        <authorList>
            <person name="Varghese N."/>
            <person name="Submissions Spin"/>
        </authorList>
    </citation>
    <scope>NUCLEOTIDE SEQUENCE [LARGE SCALE GENOMIC DNA]</scope>
    <source>
        <strain evidence="2">DSM 45431</strain>
    </source>
</reference>
<gene>
    <name evidence="1" type="ORF">GA0070624_5128</name>
</gene>